<sequence length="125" mass="14560">MNLNIVKQQLRSCFLSLKENDAVPESEREINKAQFFESLAISDHYKEDHYTISSNDRNAMWYFLRAALRGNANAAFKLGESYLHGELGLDKDYKKAQYWLERAMHQGHPQAKDYLYTAFSELAFS</sequence>
<dbReference type="AlphaFoldDB" id="N9R1W2"/>
<keyword evidence="4" id="KW-1185">Reference proteome</keyword>
<reference evidence="1 4" key="1">
    <citation type="submission" date="2013-02" db="EMBL/GenBank/DDBJ databases">
        <title>The Genome Sequence of Acinetobacter sp. NIPH 1859.</title>
        <authorList>
            <consortium name="The Broad Institute Genome Sequencing Platform"/>
            <consortium name="The Broad Institute Genome Sequencing Center for Infectious Disease"/>
            <person name="Cerqueira G."/>
            <person name="Feldgarden M."/>
            <person name="Courvalin P."/>
            <person name="Perichon B."/>
            <person name="Grillot-Courvalin C."/>
            <person name="Clermont D."/>
            <person name="Rocha E."/>
            <person name="Yoon E.-J."/>
            <person name="Nemec A."/>
            <person name="Walker B."/>
            <person name="Young S.K."/>
            <person name="Zeng Q."/>
            <person name="Gargeya S."/>
            <person name="Fitzgerald M."/>
            <person name="Haas B."/>
            <person name="Abouelleil A."/>
            <person name="Alvarado L."/>
            <person name="Arachchi H.M."/>
            <person name="Berlin A.M."/>
            <person name="Chapman S.B."/>
            <person name="Dewar J."/>
            <person name="Goldberg J."/>
            <person name="Griggs A."/>
            <person name="Gujja S."/>
            <person name="Hansen M."/>
            <person name="Howarth C."/>
            <person name="Imamovic A."/>
            <person name="Larimer J."/>
            <person name="McCowan C."/>
            <person name="Murphy C."/>
            <person name="Neiman D."/>
            <person name="Pearson M."/>
            <person name="Priest M."/>
            <person name="Roberts A."/>
            <person name="Saif S."/>
            <person name="Shea T."/>
            <person name="Sisk P."/>
            <person name="Sykes S."/>
            <person name="Wortman J."/>
            <person name="Nusbaum C."/>
            <person name="Birren B."/>
        </authorList>
    </citation>
    <scope>NUCLEOTIDE SEQUENCE [LARGE SCALE GENOMIC DNA]</scope>
    <source>
        <strain evidence="1 4">NIPH 1859</strain>
    </source>
</reference>
<dbReference type="EMBL" id="ATGK01000004">
    <property type="protein sequence ID" value="EPG41450.1"/>
    <property type="molecule type" value="Genomic_DNA"/>
</dbReference>
<proteinExistence type="predicted"/>
<name>N9R1W2_9GAMM</name>
<dbReference type="GeneID" id="45419358"/>
<dbReference type="RefSeq" id="WP_005275758.1">
    <property type="nucleotide sequence ID" value="NZ_BHGD02000012.1"/>
</dbReference>
<evidence type="ECO:0000313" key="6">
    <source>
        <dbReference type="Proteomes" id="UP000316981"/>
    </source>
</evidence>
<accession>S3U0N3</accession>
<dbReference type="InterPro" id="IPR011990">
    <property type="entry name" value="TPR-like_helical_dom_sf"/>
</dbReference>
<dbReference type="EMBL" id="APRZ01000019">
    <property type="protein sequence ID" value="ENX33137.1"/>
    <property type="molecule type" value="Genomic_DNA"/>
</dbReference>
<dbReference type="HOGENOM" id="CLU_154350_0_0_6"/>
<dbReference type="EMBL" id="VMTP01000056">
    <property type="protein sequence ID" value="TVT81898.1"/>
    <property type="molecule type" value="Genomic_DNA"/>
</dbReference>
<reference evidence="2 5" key="2">
    <citation type="submission" date="2013-06" db="EMBL/GenBank/DDBJ databases">
        <title>The Genome Sequence of Acinetobacter sp. NIPH 2036.</title>
        <authorList>
            <consortium name="The Broad Institute Genome Sequencing Platform"/>
            <consortium name="The Broad Institute Genome Sequencing Center for Infectious Disease"/>
            <person name="Cerqueira G."/>
            <person name="Feldgarden M."/>
            <person name="Courvalin P."/>
            <person name="Perichon B."/>
            <person name="Grillot-Courvalin C."/>
            <person name="Clermont D."/>
            <person name="Rocha E."/>
            <person name="Yoon E.-J."/>
            <person name="Nemec A."/>
            <person name="Young S.K."/>
            <person name="Zeng Q."/>
            <person name="Gargeya S."/>
            <person name="Fitzgerald M."/>
            <person name="Abouelleil A."/>
            <person name="Alvarado L."/>
            <person name="Berlin A.M."/>
            <person name="Chapman S.B."/>
            <person name="Dewar J."/>
            <person name="Goldberg J."/>
            <person name="Griggs A."/>
            <person name="Gujja S."/>
            <person name="Hansen M."/>
            <person name="Howarth C."/>
            <person name="Imamovic A."/>
            <person name="Larimer J."/>
            <person name="McCowan C."/>
            <person name="Murphy C."/>
            <person name="Pearson M."/>
            <person name="Priest M."/>
            <person name="Roberts A."/>
            <person name="Saif S."/>
            <person name="Shea T."/>
            <person name="Sykes S."/>
            <person name="Wortman J."/>
            <person name="Nusbaum C."/>
            <person name="Birren B."/>
        </authorList>
    </citation>
    <scope>NUCLEOTIDE SEQUENCE [LARGE SCALE GENOMIC DNA]</scope>
    <source>
        <strain evidence="2 5">NIPH 2036</strain>
    </source>
</reference>
<dbReference type="Proteomes" id="UP000316981">
    <property type="component" value="Unassembled WGS sequence"/>
</dbReference>
<gene>
    <name evidence="1" type="ORF">F889_03072</name>
    <name evidence="2" type="ORF">F907_00318</name>
    <name evidence="3" type="ORF">FPV60_10035</name>
</gene>
<dbReference type="Gene3D" id="1.25.40.10">
    <property type="entry name" value="Tetratricopeptide repeat domain"/>
    <property type="match status" value="1"/>
</dbReference>
<evidence type="ECO:0000313" key="2">
    <source>
        <dbReference type="EMBL" id="EPG41450.1"/>
    </source>
</evidence>
<protein>
    <submittedName>
        <fullName evidence="3">Sel1 repeat family protein</fullName>
    </submittedName>
</protein>
<reference evidence="3 6" key="3">
    <citation type="submission" date="2019-07" db="EMBL/GenBank/DDBJ databases">
        <title>Draft Genome Sequence of the first blaOXA-58-Harboring Acinetobacter colistiniresistens clinical isolate from Brazil.</title>
        <authorList>
            <person name="Favaro L.S."/>
            <person name="Paula-Petroli S.B."/>
            <person name="Moura C.F."/>
            <person name="Tognim M.C.B."/>
            <person name="Venancio E.J."/>
            <person name="Yamada-Ogatta S.F."/>
            <person name="Carrara-Marroni F.E."/>
        </authorList>
    </citation>
    <scope>NUCLEOTIDE SEQUENCE [LARGE SCALE GENOMIC DNA]</scope>
    <source>
        <strain evidence="3 6">DL</strain>
    </source>
</reference>
<dbReference type="SMART" id="SM00671">
    <property type="entry name" value="SEL1"/>
    <property type="match status" value="2"/>
</dbReference>
<evidence type="ECO:0000313" key="5">
    <source>
        <dbReference type="Proteomes" id="UP000014559"/>
    </source>
</evidence>
<dbReference type="OrthoDB" id="6691782at2"/>
<evidence type="ECO:0000313" key="3">
    <source>
        <dbReference type="EMBL" id="TVT81898.1"/>
    </source>
</evidence>
<dbReference type="Pfam" id="PF08238">
    <property type="entry name" value="Sel1"/>
    <property type="match status" value="2"/>
</dbReference>
<dbReference type="PANTHER" id="PTHR11102">
    <property type="entry name" value="SEL-1-LIKE PROTEIN"/>
    <property type="match status" value="1"/>
</dbReference>
<evidence type="ECO:0000313" key="1">
    <source>
        <dbReference type="EMBL" id="ENX33137.1"/>
    </source>
</evidence>
<dbReference type="Proteomes" id="UP000013009">
    <property type="component" value="Unassembled WGS sequence"/>
</dbReference>
<comment type="caution">
    <text evidence="1">The sequence shown here is derived from an EMBL/GenBank/DDBJ whole genome shotgun (WGS) entry which is preliminary data.</text>
</comment>
<dbReference type="InterPro" id="IPR006597">
    <property type="entry name" value="Sel1-like"/>
</dbReference>
<dbReference type="PANTHER" id="PTHR11102:SF160">
    <property type="entry name" value="ERAD-ASSOCIATED E3 UBIQUITIN-PROTEIN LIGASE COMPONENT HRD3"/>
    <property type="match status" value="1"/>
</dbReference>
<organism evidence="1 4">
    <name type="scientific">Acinetobacter colistiniresistens</name>
    <dbReference type="NCBI Taxonomy" id="280145"/>
    <lineage>
        <taxon>Bacteria</taxon>
        <taxon>Pseudomonadati</taxon>
        <taxon>Pseudomonadota</taxon>
        <taxon>Gammaproteobacteria</taxon>
        <taxon>Moraxellales</taxon>
        <taxon>Moraxellaceae</taxon>
        <taxon>Acinetobacter</taxon>
    </lineage>
</organism>
<dbReference type="Proteomes" id="UP000014559">
    <property type="component" value="Unassembled WGS sequence"/>
</dbReference>
<dbReference type="InterPro" id="IPR050767">
    <property type="entry name" value="Sel1_AlgK"/>
</dbReference>
<dbReference type="SUPFAM" id="SSF81901">
    <property type="entry name" value="HCP-like"/>
    <property type="match status" value="1"/>
</dbReference>
<evidence type="ECO:0000313" key="4">
    <source>
        <dbReference type="Proteomes" id="UP000013009"/>
    </source>
</evidence>
<dbReference type="PATRIC" id="fig|1217695.3.peg.2995"/>
<accession>N9R1W2</accession>
<dbReference type="PATRIC" id="fig|1217696.3.peg.310"/>